<accession>A0A5C5V1A9</accession>
<proteinExistence type="inferred from homology"/>
<dbReference type="GO" id="GO:0045892">
    <property type="term" value="P:negative regulation of DNA-templated transcription"/>
    <property type="evidence" value="ECO:0007669"/>
    <property type="project" value="InterPro"/>
</dbReference>
<dbReference type="GO" id="GO:0003677">
    <property type="term" value="F:DNA binding"/>
    <property type="evidence" value="ECO:0007669"/>
    <property type="project" value="UniProtKB-KW"/>
</dbReference>
<keyword evidence="3" id="KW-0238">DNA-binding</keyword>
<reference evidence="5 6" key="1">
    <citation type="submission" date="2019-02" db="EMBL/GenBank/DDBJ databases">
        <title>Deep-cultivation of Planctomycetes and their phenomic and genomic characterization uncovers novel biology.</title>
        <authorList>
            <person name="Wiegand S."/>
            <person name="Jogler M."/>
            <person name="Boedeker C."/>
            <person name="Pinto D."/>
            <person name="Vollmers J."/>
            <person name="Rivas-Marin E."/>
            <person name="Kohn T."/>
            <person name="Peeters S.H."/>
            <person name="Heuer A."/>
            <person name="Rast P."/>
            <person name="Oberbeckmann S."/>
            <person name="Bunk B."/>
            <person name="Jeske O."/>
            <person name="Meyerdierks A."/>
            <person name="Storesund J.E."/>
            <person name="Kallscheuer N."/>
            <person name="Luecker S."/>
            <person name="Lage O.M."/>
            <person name="Pohl T."/>
            <person name="Merkel B.J."/>
            <person name="Hornburger P."/>
            <person name="Mueller R.-W."/>
            <person name="Bruemmer F."/>
            <person name="Labrenz M."/>
            <person name="Spormann A.M."/>
            <person name="Op Den Camp H."/>
            <person name="Overmann J."/>
            <person name="Amann R."/>
            <person name="Jetten M.S.M."/>
            <person name="Mascher T."/>
            <person name="Medema M.H."/>
            <person name="Devos D.P."/>
            <person name="Kaster A.-K."/>
            <person name="Ovreas L."/>
            <person name="Rohde M."/>
            <person name="Galperin M.Y."/>
            <person name="Jogler C."/>
        </authorList>
    </citation>
    <scope>NUCLEOTIDE SEQUENCE [LARGE SCALE GENOMIC DNA]</scope>
    <source>
        <strain evidence="5 6">Enr8</strain>
    </source>
</reference>
<evidence type="ECO:0000256" key="2">
    <source>
        <dbReference type="ARBA" id="ARBA00023015"/>
    </source>
</evidence>
<evidence type="ECO:0000256" key="4">
    <source>
        <dbReference type="ARBA" id="ARBA00023163"/>
    </source>
</evidence>
<evidence type="ECO:0000256" key="3">
    <source>
        <dbReference type="ARBA" id="ARBA00023125"/>
    </source>
</evidence>
<dbReference type="Gene3D" id="1.10.4040.10">
    <property type="entry name" value="Penicillinase repressor domain"/>
    <property type="match status" value="1"/>
</dbReference>
<dbReference type="InterPro" id="IPR036390">
    <property type="entry name" value="WH_DNA-bd_sf"/>
</dbReference>
<gene>
    <name evidence="5" type="primary">blaI_3</name>
    <name evidence="5" type="ORF">Enr8_34690</name>
</gene>
<keyword evidence="2" id="KW-0805">Transcription regulation</keyword>
<dbReference type="SUPFAM" id="SSF46785">
    <property type="entry name" value="Winged helix' DNA-binding domain"/>
    <property type="match status" value="1"/>
</dbReference>
<dbReference type="PIRSF" id="PIRSF019455">
    <property type="entry name" value="CopR_AtkY"/>
    <property type="match status" value="1"/>
</dbReference>
<protein>
    <submittedName>
        <fullName evidence="5">Penicillinase repressor</fullName>
    </submittedName>
</protein>
<evidence type="ECO:0000313" key="5">
    <source>
        <dbReference type="EMBL" id="TWT31547.1"/>
    </source>
</evidence>
<organism evidence="5 6">
    <name type="scientific">Blastopirellula retiformator</name>
    <dbReference type="NCBI Taxonomy" id="2527970"/>
    <lineage>
        <taxon>Bacteria</taxon>
        <taxon>Pseudomonadati</taxon>
        <taxon>Planctomycetota</taxon>
        <taxon>Planctomycetia</taxon>
        <taxon>Pirellulales</taxon>
        <taxon>Pirellulaceae</taxon>
        <taxon>Blastopirellula</taxon>
    </lineage>
</organism>
<comment type="similarity">
    <text evidence="1">Belongs to the BlaI transcriptional regulatory family.</text>
</comment>
<dbReference type="Proteomes" id="UP000318878">
    <property type="component" value="Unassembled WGS sequence"/>
</dbReference>
<dbReference type="OrthoDB" id="9795583at2"/>
<dbReference type="RefSeq" id="WP_146433743.1">
    <property type="nucleotide sequence ID" value="NZ_SJPF01000004.1"/>
</dbReference>
<keyword evidence="6" id="KW-1185">Reference proteome</keyword>
<dbReference type="AlphaFoldDB" id="A0A5C5V1A9"/>
<dbReference type="InterPro" id="IPR005650">
    <property type="entry name" value="BlaI_family"/>
</dbReference>
<evidence type="ECO:0000256" key="1">
    <source>
        <dbReference type="ARBA" id="ARBA00011046"/>
    </source>
</evidence>
<dbReference type="Gene3D" id="1.10.10.10">
    <property type="entry name" value="Winged helix-like DNA-binding domain superfamily/Winged helix DNA-binding domain"/>
    <property type="match status" value="1"/>
</dbReference>
<dbReference type="InterPro" id="IPR036388">
    <property type="entry name" value="WH-like_DNA-bd_sf"/>
</dbReference>
<dbReference type="EMBL" id="SJPF01000004">
    <property type="protein sequence ID" value="TWT31547.1"/>
    <property type="molecule type" value="Genomic_DNA"/>
</dbReference>
<comment type="caution">
    <text evidence="5">The sequence shown here is derived from an EMBL/GenBank/DDBJ whole genome shotgun (WGS) entry which is preliminary data.</text>
</comment>
<keyword evidence="4" id="KW-0804">Transcription</keyword>
<evidence type="ECO:0000313" key="6">
    <source>
        <dbReference type="Proteomes" id="UP000318878"/>
    </source>
</evidence>
<dbReference type="Pfam" id="PF03965">
    <property type="entry name" value="Penicillinase_R"/>
    <property type="match status" value="1"/>
</dbReference>
<name>A0A5C5V1A9_9BACT</name>
<sequence>MRDLQISDAEWDVMQQVWAAESCKAADVIRQLSETHDWNPSTIRTLLARLVEKGALKYEVDGAKYIYRAAVSREQCVRRESRTFLEKAFGGDVGALLNHFVAESSLSPEQIDQLRRLLAEQQSGKGKRT</sequence>